<feature type="transmembrane region" description="Helical" evidence="1">
    <location>
        <begin position="7"/>
        <end position="28"/>
    </location>
</feature>
<sequence>MQTQVMGLPITPCACGFCFTFCRLYHIFSYTPSMLLFGVLSLILSYKAVCTVATKLLVRRLQTFCSHATIKL</sequence>
<dbReference type="AlphaFoldDB" id="A0A069QIL0"/>
<dbReference type="Proteomes" id="UP000027442">
    <property type="component" value="Unassembled WGS sequence"/>
</dbReference>
<proteinExistence type="predicted"/>
<dbReference type="PATRIC" id="fig|1122985.7.peg.2129"/>
<organism evidence="2 3">
    <name type="scientific">Hoylesella loescheii DSM 19665 = JCM 12249 = ATCC 15930</name>
    <dbReference type="NCBI Taxonomy" id="1122985"/>
    <lineage>
        <taxon>Bacteria</taxon>
        <taxon>Pseudomonadati</taxon>
        <taxon>Bacteroidota</taxon>
        <taxon>Bacteroidia</taxon>
        <taxon>Bacteroidales</taxon>
        <taxon>Prevotellaceae</taxon>
        <taxon>Hoylesella</taxon>
    </lineage>
</organism>
<gene>
    <name evidence="2" type="ORF">HMPREF1991_02052</name>
</gene>
<evidence type="ECO:0000256" key="1">
    <source>
        <dbReference type="SAM" id="Phobius"/>
    </source>
</evidence>
<protein>
    <submittedName>
        <fullName evidence="2">Uncharacterized protein</fullName>
    </submittedName>
</protein>
<feature type="transmembrane region" description="Helical" evidence="1">
    <location>
        <begin position="34"/>
        <end position="58"/>
    </location>
</feature>
<evidence type="ECO:0000313" key="3">
    <source>
        <dbReference type="Proteomes" id="UP000027442"/>
    </source>
</evidence>
<keyword evidence="3" id="KW-1185">Reference proteome</keyword>
<evidence type="ECO:0000313" key="2">
    <source>
        <dbReference type="EMBL" id="KDR51904.1"/>
    </source>
</evidence>
<dbReference type="HOGENOM" id="CLU_2718970_0_0_10"/>
<dbReference type="EMBL" id="JNGW01000088">
    <property type="protein sequence ID" value="KDR51904.1"/>
    <property type="molecule type" value="Genomic_DNA"/>
</dbReference>
<name>A0A069QIL0_HOYLO</name>
<comment type="caution">
    <text evidence="2">The sequence shown here is derived from an EMBL/GenBank/DDBJ whole genome shotgun (WGS) entry which is preliminary data.</text>
</comment>
<keyword evidence="1" id="KW-0812">Transmembrane</keyword>
<keyword evidence="1" id="KW-0472">Membrane</keyword>
<reference evidence="2 3" key="1">
    <citation type="submission" date="2013-08" db="EMBL/GenBank/DDBJ databases">
        <authorList>
            <person name="Weinstock G."/>
            <person name="Sodergren E."/>
            <person name="Wylie T."/>
            <person name="Fulton L."/>
            <person name="Fulton R."/>
            <person name="Fronick C."/>
            <person name="O'Laughlin M."/>
            <person name="Godfrey J."/>
            <person name="Miner T."/>
            <person name="Herter B."/>
            <person name="Appelbaum E."/>
            <person name="Cordes M."/>
            <person name="Lek S."/>
            <person name="Wollam A."/>
            <person name="Pepin K.H."/>
            <person name="Palsikar V.B."/>
            <person name="Mitreva M."/>
            <person name="Wilson R.K."/>
        </authorList>
    </citation>
    <scope>NUCLEOTIDE SEQUENCE [LARGE SCALE GENOMIC DNA]</scope>
    <source>
        <strain evidence="2 3">ATCC 15930</strain>
    </source>
</reference>
<keyword evidence="1" id="KW-1133">Transmembrane helix</keyword>
<accession>A0A069QIL0</accession>